<dbReference type="Pfam" id="PF00117">
    <property type="entry name" value="GATase"/>
    <property type="match status" value="1"/>
</dbReference>
<dbReference type="PROSITE" id="PS51273">
    <property type="entry name" value="GATASE_TYPE_1"/>
    <property type="match status" value="1"/>
</dbReference>
<feature type="domain" description="Glutamine amidotransferase" evidence="2">
    <location>
        <begin position="12"/>
        <end position="198"/>
    </location>
</feature>
<name>B5HT90_STRX2</name>
<dbReference type="SUPFAM" id="SSF52317">
    <property type="entry name" value="Class I glutamine amidotransferase-like"/>
    <property type="match status" value="1"/>
</dbReference>
<dbReference type="eggNOG" id="COG0512">
    <property type="taxonomic scope" value="Bacteria"/>
</dbReference>
<dbReference type="GO" id="GO:0005829">
    <property type="term" value="C:cytosol"/>
    <property type="evidence" value="ECO:0007669"/>
    <property type="project" value="TreeGrafter"/>
</dbReference>
<keyword evidence="4" id="KW-1185">Reference proteome</keyword>
<dbReference type="EMBL" id="CM000951">
    <property type="protein sequence ID" value="EDY56045.2"/>
    <property type="molecule type" value="Genomic_DNA"/>
</dbReference>
<dbReference type="GO" id="GO:0004049">
    <property type="term" value="F:anthranilate synthase activity"/>
    <property type="evidence" value="ECO:0007669"/>
    <property type="project" value="TreeGrafter"/>
</dbReference>
<proteinExistence type="predicted"/>
<sequence>MNESAAAECRAVIIDNHDSFTHNIAQYLAMSGAEVDILTNTAAVDRVERARPTHLVLSAGGGHAEEAADCGNAYRIVGRFAGRIPMLGVCLGHQILARHLGGRITAARDGRHGRISRLGLTASSRLLAGLPEAAEVMRYHSSVVAPESLPHRSMITSIAEDDNEVMSFESRWHRLYGVQFHPESIGTPHGIRVFVNFLAM</sequence>
<evidence type="ECO:0000313" key="3">
    <source>
        <dbReference type="EMBL" id="EDY56045.2"/>
    </source>
</evidence>
<dbReference type="Gene3D" id="3.40.50.880">
    <property type="match status" value="1"/>
</dbReference>
<dbReference type="HOGENOM" id="CLU_014340_1_2_11"/>
<protein>
    <submittedName>
        <fullName evidence="3">Para-aminobenzoate synthase</fullName>
    </submittedName>
</protein>
<dbReference type="GO" id="GO:0000162">
    <property type="term" value="P:L-tryptophan biosynthetic process"/>
    <property type="evidence" value="ECO:0007669"/>
    <property type="project" value="TreeGrafter"/>
</dbReference>
<dbReference type="InterPro" id="IPR029062">
    <property type="entry name" value="Class_I_gatase-like"/>
</dbReference>
<evidence type="ECO:0000259" key="2">
    <source>
        <dbReference type="Pfam" id="PF00117"/>
    </source>
</evidence>
<dbReference type="PANTHER" id="PTHR43418:SF4">
    <property type="entry name" value="MULTIFUNCTIONAL TRYPTOPHAN BIOSYNTHESIS PROTEIN"/>
    <property type="match status" value="1"/>
</dbReference>
<dbReference type="AlphaFoldDB" id="B5HT90"/>
<dbReference type="OrthoDB" id="5196541at2"/>
<dbReference type="PANTHER" id="PTHR43418">
    <property type="entry name" value="MULTIFUNCTIONAL TRYPTOPHAN BIOSYNTHESIS PROTEIN-RELATED"/>
    <property type="match status" value="1"/>
</dbReference>
<organism evidence="3 4">
    <name type="scientific">Streptomyces sviceus (strain ATCC 29083 / DSM 924 / JCM 4929 / NBRC 13980 / NCIMB 11184 / NRRL 5439 / UC 5370)</name>
    <dbReference type="NCBI Taxonomy" id="463191"/>
    <lineage>
        <taxon>Bacteria</taxon>
        <taxon>Bacillati</taxon>
        <taxon>Actinomycetota</taxon>
        <taxon>Actinomycetes</taxon>
        <taxon>Kitasatosporales</taxon>
        <taxon>Streptomycetaceae</taxon>
        <taxon>Streptomyces</taxon>
    </lineage>
</organism>
<dbReference type="InterPro" id="IPR050472">
    <property type="entry name" value="Anth_synth/Amidotransfase"/>
</dbReference>
<dbReference type="RefSeq" id="WP_007385333.1">
    <property type="nucleotide sequence ID" value="NZ_CM000951.1"/>
</dbReference>
<dbReference type="PRINTS" id="PR00096">
    <property type="entry name" value="GATASE"/>
</dbReference>
<accession>B5HT90</accession>
<dbReference type="NCBIfam" id="TIGR00566">
    <property type="entry name" value="trpG_papA"/>
    <property type="match status" value="1"/>
</dbReference>
<reference evidence="3" key="1">
    <citation type="submission" date="2009-10" db="EMBL/GenBank/DDBJ databases">
        <title>The genome sequence of Streptomyces sviceus strain ATCC 29083.</title>
        <authorList>
            <consortium name="The Broad Institute Genome Sequencing Platform"/>
            <consortium name="Broad Institute Microbial Sequencing Center"/>
            <person name="Fischbach M."/>
            <person name="Godfrey P."/>
            <person name="Ward D."/>
            <person name="Young S."/>
            <person name="Zeng Q."/>
            <person name="Koehrsen M."/>
            <person name="Alvarado L."/>
            <person name="Berlin A.M."/>
            <person name="Bochicchio J."/>
            <person name="Borenstein D."/>
            <person name="Chapman S.B."/>
            <person name="Chen Z."/>
            <person name="Engels R."/>
            <person name="Freedman E."/>
            <person name="Gellesch M."/>
            <person name="Goldberg J."/>
            <person name="Griggs A."/>
            <person name="Gujja S."/>
            <person name="Heilman E.R."/>
            <person name="Heiman D.I."/>
            <person name="Hepburn T.A."/>
            <person name="Howarth C."/>
            <person name="Jen D."/>
            <person name="Larson L."/>
            <person name="Lewis B."/>
            <person name="Mehta T."/>
            <person name="Park D."/>
            <person name="Pearson M."/>
            <person name="Richards J."/>
            <person name="Roberts A."/>
            <person name="Saif S."/>
            <person name="Shea T.D."/>
            <person name="Shenoy N."/>
            <person name="Sisk P."/>
            <person name="Stolte C."/>
            <person name="Sykes S.N."/>
            <person name="Thomson T."/>
            <person name="Walk T."/>
            <person name="White J."/>
            <person name="Yandava C."/>
            <person name="Straight P."/>
            <person name="Clardy J."/>
            <person name="Hung D."/>
            <person name="Kolter R."/>
            <person name="Mekalanos J."/>
            <person name="Walker S."/>
            <person name="Walsh C.T."/>
            <person name="Wieland-Brown L.C."/>
            <person name="Haas B."/>
            <person name="Nusbaum C."/>
            <person name="Birren B."/>
        </authorList>
    </citation>
    <scope>NUCLEOTIDE SEQUENCE [LARGE SCALE GENOMIC DNA]</scope>
    <source>
        <strain evidence="3">ATCC 29083</strain>
    </source>
</reference>
<dbReference type="InterPro" id="IPR017926">
    <property type="entry name" value="GATASE"/>
</dbReference>
<keyword evidence="1" id="KW-0315">Glutamine amidotransferase</keyword>
<dbReference type="InterPro" id="IPR006221">
    <property type="entry name" value="TrpG/PapA_dom"/>
</dbReference>
<evidence type="ECO:0000256" key="1">
    <source>
        <dbReference type="ARBA" id="ARBA00022962"/>
    </source>
</evidence>
<dbReference type="Proteomes" id="UP000002785">
    <property type="component" value="Chromosome"/>
</dbReference>
<gene>
    <name evidence="3" type="ORF">SSEG_09050</name>
</gene>
<dbReference type="PRINTS" id="PR00097">
    <property type="entry name" value="ANTSNTHASEII"/>
</dbReference>
<evidence type="ECO:0000313" key="4">
    <source>
        <dbReference type="Proteomes" id="UP000002785"/>
    </source>
</evidence>
<dbReference type="CDD" id="cd01743">
    <property type="entry name" value="GATase1_Anthranilate_Synthase"/>
    <property type="match status" value="1"/>
</dbReference>